<dbReference type="Proteomes" id="UP000242814">
    <property type="component" value="Unassembled WGS sequence"/>
</dbReference>
<feature type="region of interest" description="Disordered" evidence="1">
    <location>
        <begin position="27"/>
        <end position="57"/>
    </location>
</feature>
<evidence type="ECO:0000313" key="3">
    <source>
        <dbReference type="Proteomes" id="UP000242814"/>
    </source>
</evidence>
<evidence type="ECO:0000313" key="2">
    <source>
        <dbReference type="EMBL" id="ODH15726.1"/>
    </source>
</evidence>
<dbReference type="AlphaFoldDB" id="A0A1D2J7J1"/>
<evidence type="ECO:0000256" key="1">
    <source>
        <dbReference type="SAM" id="MobiDB-lite"/>
    </source>
</evidence>
<organism evidence="2 3">
    <name type="scientific">Paracoccidioides brasiliensis</name>
    <dbReference type="NCBI Taxonomy" id="121759"/>
    <lineage>
        <taxon>Eukaryota</taxon>
        <taxon>Fungi</taxon>
        <taxon>Dikarya</taxon>
        <taxon>Ascomycota</taxon>
        <taxon>Pezizomycotina</taxon>
        <taxon>Eurotiomycetes</taxon>
        <taxon>Eurotiomycetidae</taxon>
        <taxon>Onygenales</taxon>
        <taxon>Ajellomycetaceae</taxon>
        <taxon>Paracoccidioides</taxon>
    </lineage>
</organism>
<gene>
    <name evidence="2" type="ORF">ACO22_06407</name>
</gene>
<comment type="caution">
    <text evidence="2">The sequence shown here is derived from an EMBL/GenBank/DDBJ whole genome shotgun (WGS) entry which is preliminary data.</text>
</comment>
<protein>
    <submittedName>
        <fullName evidence="2">Uncharacterized protein</fullName>
    </submittedName>
</protein>
<sequence length="94" mass="10389">MSRSQRPPKLIQATIAAQPRRVWRVVHPSSQKAEDSGRTQVTGRGDEEPARIGSIPKTRERSRGWLCLFGDKLGHGHKQLGMFTVTRPAAEGSS</sequence>
<proteinExistence type="predicted"/>
<reference evidence="2 3" key="1">
    <citation type="submission" date="2016-06" db="EMBL/GenBank/DDBJ databases">
        <authorList>
            <person name="Kjaerup R.B."/>
            <person name="Dalgaard T.S."/>
            <person name="Juul-Madsen H.R."/>
        </authorList>
    </citation>
    <scope>NUCLEOTIDE SEQUENCE [LARGE SCALE GENOMIC DNA]</scope>
    <source>
        <strain evidence="2 3">Pb300</strain>
    </source>
</reference>
<accession>A0A1D2J7J1</accession>
<name>A0A1D2J7J1_PARBR</name>
<dbReference type="EMBL" id="LZYO01000344">
    <property type="protein sequence ID" value="ODH15726.1"/>
    <property type="molecule type" value="Genomic_DNA"/>
</dbReference>